<protein>
    <submittedName>
        <fullName evidence="1">Uncharacterized protein</fullName>
    </submittedName>
</protein>
<reference evidence="1" key="1">
    <citation type="journal article" date="2015" name="Nature">
        <title>Complex archaea that bridge the gap between prokaryotes and eukaryotes.</title>
        <authorList>
            <person name="Spang A."/>
            <person name="Saw J.H."/>
            <person name="Jorgensen S.L."/>
            <person name="Zaremba-Niedzwiedzka K."/>
            <person name="Martijn J."/>
            <person name="Lind A.E."/>
            <person name="van Eijk R."/>
            <person name="Schleper C."/>
            <person name="Guy L."/>
            <person name="Ettema T.J."/>
        </authorList>
    </citation>
    <scope>NUCLEOTIDE SEQUENCE</scope>
</reference>
<sequence>MKIHINQSLIITAPAFHNYQGDMTKKQAKMDLEVIALSAAIEAVRYEIGQRPKIVIKS</sequence>
<name>A0A0F8YEC8_9ZZZZ</name>
<gene>
    <name evidence="1" type="ORF">LCGC14_3104370</name>
</gene>
<comment type="caution">
    <text evidence="1">The sequence shown here is derived from an EMBL/GenBank/DDBJ whole genome shotgun (WGS) entry which is preliminary data.</text>
</comment>
<proteinExistence type="predicted"/>
<organism evidence="1">
    <name type="scientific">marine sediment metagenome</name>
    <dbReference type="NCBI Taxonomy" id="412755"/>
    <lineage>
        <taxon>unclassified sequences</taxon>
        <taxon>metagenomes</taxon>
        <taxon>ecological metagenomes</taxon>
    </lineage>
</organism>
<dbReference type="AlphaFoldDB" id="A0A0F8YEC8"/>
<evidence type="ECO:0000313" key="1">
    <source>
        <dbReference type="EMBL" id="KKK52494.1"/>
    </source>
</evidence>
<accession>A0A0F8YEC8</accession>
<dbReference type="EMBL" id="LAZR01066991">
    <property type="protein sequence ID" value="KKK52494.1"/>
    <property type="molecule type" value="Genomic_DNA"/>
</dbReference>